<dbReference type="OrthoDB" id="9812611at2"/>
<dbReference type="PANTHER" id="PTHR36180:SF2">
    <property type="entry name" value="BRO FAMILY PROTEIN"/>
    <property type="match status" value="1"/>
</dbReference>
<organism evidence="2 3">
    <name type="scientific">Peptoanaerobacter stomatis</name>
    <dbReference type="NCBI Taxonomy" id="796937"/>
    <lineage>
        <taxon>Bacteria</taxon>
        <taxon>Bacillati</taxon>
        <taxon>Bacillota</taxon>
        <taxon>Clostridia</taxon>
        <taxon>Peptostreptococcales</taxon>
        <taxon>Filifactoraceae</taxon>
        <taxon>Peptoanaerobacter</taxon>
    </lineage>
</organism>
<proteinExistence type="predicted"/>
<dbReference type="Pfam" id="PF02498">
    <property type="entry name" value="Bro-N"/>
    <property type="match status" value="1"/>
</dbReference>
<dbReference type="SMART" id="SM01040">
    <property type="entry name" value="Bro-N"/>
    <property type="match status" value="1"/>
</dbReference>
<dbReference type="AlphaFoldDB" id="V9HKI6"/>
<feature type="domain" description="Bro-N" evidence="1">
    <location>
        <begin position="2"/>
        <end position="107"/>
    </location>
</feature>
<reference evidence="2 3" key="1">
    <citation type="submission" date="2012-05" db="EMBL/GenBank/DDBJ databases">
        <title>The Genome Sequence of Eubacteriaceae bacterium CM2.</title>
        <authorList>
            <consortium name="The Broad Institute Genome Sequencing Platform"/>
            <person name="Earl A."/>
            <person name="Ward D."/>
            <person name="Feldgarden M."/>
            <person name="Gevers D."/>
            <person name="Sizova M."/>
            <person name="Hazen A."/>
            <person name="Epstein S."/>
            <person name="Walker B."/>
            <person name="Young S.K."/>
            <person name="Zeng Q."/>
            <person name="Gargeya S."/>
            <person name="Fitzgerald M."/>
            <person name="Haas B."/>
            <person name="Abouelleil A."/>
            <person name="Alvarado L."/>
            <person name="Arachchi H.M."/>
            <person name="Berlin A."/>
            <person name="Chapman S.B."/>
            <person name="Goldberg J."/>
            <person name="Griggs A."/>
            <person name="Gujja S."/>
            <person name="Hansen M."/>
            <person name="Howarth C."/>
            <person name="Imamovic A."/>
            <person name="Larimer J."/>
            <person name="McCowen C."/>
            <person name="Montmayeur A."/>
            <person name="Murphy C."/>
            <person name="Neiman D."/>
            <person name="Pearson M."/>
            <person name="Priest M."/>
            <person name="Roberts A."/>
            <person name="Saif S."/>
            <person name="Shea T."/>
            <person name="Sisk P."/>
            <person name="Sykes S."/>
            <person name="Wortman J."/>
            <person name="Nusbaum C."/>
            <person name="Birren B."/>
        </authorList>
    </citation>
    <scope>NUCLEOTIDE SEQUENCE [LARGE SCALE GENOMIC DNA]</scope>
    <source>
        <strain evidence="2 3">CM2</strain>
    </source>
</reference>
<dbReference type="PANTHER" id="PTHR36180">
    <property type="entry name" value="DNA-BINDING PROTEIN-RELATED-RELATED"/>
    <property type="match status" value="1"/>
</dbReference>
<gene>
    <name evidence="2" type="ORF">HMPREF9630_00552</name>
</gene>
<dbReference type="EMBL" id="AFZF02000004">
    <property type="protein sequence ID" value="EHL17385.1"/>
    <property type="molecule type" value="Genomic_DNA"/>
</dbReference>
<sequence>MNNELKIFENKEFGQVRVLTIDNEPWFVGKDIAERLGYKDTVDAIKRHVDEDDKLTRCFTASGQRREMIVINESGLYSLILSSKLPNAKKFKKWVTSEVLPSIRKTGEYQTPKKKQEKLSSINNAARTILPVLEKAGMKPEYQVYMLNQLYGKVGLEIPMERVEQEQRLYDKTAIAKKLGVLSKNGNPHAKAIGAIISKVDIENDERELTSFERNGHVGTEYQYKESVIFKIQNWLEDNSYPSVISKDGKTYKVSYTIEVEVA</sequence>
<accession>V9HKI6</accession>
<evidence type="ECO:0000313" key="2">
    <source>
        <dbReference type="EMBL" id="EHL17385.1"/>
    </source>
</evidence>
<dbReference type="Proteomes" id="UP000017818">
    <property type="component" value="Unassembled WGS sequence"/>
</dbReference>
<comment type="caution">
    <text evidence="2">The sequence shown here is derived from an EMBL/GenBank/DDBJ whole genome shotgun (WGS) entry which is preliminary data.</text>
</comment>
<evidence type="ECO:0000259" key="1">
    <source>
        <dbReference type="PROSITE" id="PS51750"/>
    </source>
</evidence>
<dbReference type="HOGENOM" id="CLU_046670_8_0_9"/>
<dbReference type="PROSITE" id="PS51750">
    <property type="entry name" value="BRO_N"/>
    <property type="match status" value="1"/>
</dbReference>
<dbReference type="PATRIC" id="fig|796939.3.peg.1159"/>
<dbReference type="InterPro" id="IPR003497">
    <property type="entry name" value="BRO_N_domain"/>
</dbReference>
<dbReference type="RefSeq" id="WP_009527185.1">
    <property type="nucleotide sequence ID" value="NZ_JH815225.1"/>
</dbReference>
<evidence type="ECO:0000313" key="3">
    <source>
        <dbReference type="Proteomes" id="UP000017818"/>
    </source>
</evidence>
<name>V9HKI6_9FIRM</name>
<protein>
    <recommendedName>
        <fullName evidence="1">Bro-N domain-containing protein</fullName>
    </recommendedName>
</protein>